<evidence type="ECO:0000313" key="3">
    <source>
        <dbReference type="Proteomes" id="UP001055039"/>
    </source>
</evidence>
<organism evidence="2 3">
    <name type="scientific">Methylorubrum aminovorans</name>
    <dbReference type="NCBI Taxonomy" id="269069"/>
    <lineage>
        <taxon>Bacteria</taxon>
        <taxon>Pseudomonadati</taxon>
        <taxon>Pseudomonadota</taxon>
        <taxon>Alphaproteobacteria</taxon>
        <taxon>Hyphomicrobiales</taxon>
        <taxon>Methylobacteriaceae</taxon>
        <taxon>Methylorubrum</taxon>
    </lineage>
</organism>
<keyword evidence="3" id="KW-1185">Reference proteome</keyword>
<name>A0ABQ4UHP9_9HYPH</name>
<dbReference type="Proteomes" id="UP001055039">
    <property type="component" value="Unassembled WGS sequence"/>
</dbReference>
<keyword evidence="1" id="KW-1133">Transmembrane helix</keyword>
<dbReference type="EMBL" id="BPRC01000016">
    <property type="protein sequence ID" value="GJE66632.1"/>
    <property type="molecule type" value="Genomic_DNA"/>
</dbReference>
<protein>
    <recommendedName>
        <fullName evidence="4">Glycine/betaine ABC transporter permease</fullName>
    </recommendedName>
</protein>
<feature type="transmembrane region" description="Helical" evidence="1">
    <location>
        <begin position="46"/>
        <end position="68"/>
    </location>
</feature>
<feature type="transmembrane region" description="Helical" evidence="1">
    <location>
        <begin position="21"/>
        <end position="40"/>
    </location>
</feature>
<comment type="caution">
    <text evidence="2">The sequence shown here is derived from an EMBL/GenBank/DDBJ whole genome shotgun (WGS) entry which is preliminary data.</text>
</comment>
<sequence length="102" mass="11054">MRRAFDWIFRDRRTGAVVIGQWPNAPLWIFAAASALEWLLEAVMPGLPAPVFAGLRVVALLSLTVWAIDEIARGVNPWRRCLGAAVLIGVVVSLGFGGLGRS</sequence>
<reference evidence="2" key="2">
    <citation type="submission" date="2021-08" db="EMBL/GenBank/DDBJ databases">
        <authorList>
            <person name="Tani A."/>
            <person name="Ola A."/>
            <person name="Ogura Y."/>
            <person name="Katsura K."/>
            <person name="Hayashi T."/>
        </authorList>
    </citation>
    <scope>NUCLEOTIDE SEQUENCE</scope>
    <source>
        <strain evidence="2">NBRC 15686</strain>
    </source>
</reference>
<evidence type="ECO:0000256" key="1">
    <source>
        <dbReference type="SAM" id="Phobius"/>
    </source>
</evidence>
<proteinExistence type="predicted"/>
<feature type="transmembrane region" description="Helical" evidence="1">
    <location>
        <begin position="80"/>
        <end position="99"/>
    </location>
</feature>
<accession>A0ABQ4UHP9</accession>
<keyword evidence="1" id="KW-0812">Transmembrane</keyword>
<evidence type="ECO:0008006" key="4">
    <source>
        <dbReference type="Google" id="ProtNLM"/>
    </source>
</evidence>
<reference evidence="2" key="1">
    <citation type="journal article" date="2021" name="Front. Microbiol.">
        <title>Comprehensive Comparative Genomics and Phenotyping of Methylobacterium Species.</title>
        <authorList>
            <person name="Alessa O."/>
            <person name="Ogura Y."/>
            <person name="Fujitani Y."/>
            <person name="Takami H."/>
            <person name="Hayashi T."/>
            <person name="Sahin N."/>
            <person name="Tani A."/>
        </authorList>
    </citation>
    <scope>NUCLEOTIDE SEQUENCE</scope>
    <source>
        <strain evidence="2">NBRC 15686</strain>
    </source>
</reference>
<gene>
    <name evidence="2" type="ORF">LNAOJCKE_3852</name>
</gene>
<dbReference type="RefSeq" id="WP_238226480.1">
    <property type="nucleotide sequence ID" value="NZ_BAAADH010000022.1"/>
</dbReference>
<keyword evidence="1" id="KW-0472">Membrane</keyword>
<evidence type="ECO:0000313" key="2">
    <source>
        <dbReference type="EMBL" id="GJE66632.1"/>
    </source>
</evidence>